<accession>A0A8J3C985</accession>
<dbReference type="AlphaFoldDB" id="A0A8J3C985"/>
<dbReference type="EMBL" id="BMMK01000014">
    <property type="protein sequence ID" value="GGM58860.1"/>
    <property type="molecule type" value="Genomic_DNA"/>
</dbReference>
<name>A0A8J3C985_9PSEU</name>
<protein>
    <recommendedName>
        <fullName evidence="2">M23ase beta-sheet core domain-containing protein</fullName>
    </recommendedName>
</protein>
<reference evidence="3" key="1">
    <citation type="journal article" date="2014" name="Int. J. Syst. Evol. Microbiol.">
        <title>Complete genome sequence of Corynebacterium casei LMG S-19264T (=DSM 44701T), isolated from a smear-ripened cheese.</title>
        <authorList>
            <consortium name="US DOE Joint Genome Institute (JGI-PGF)"/>
            <person name="Walter F."/>
            <person name="Albersmeier A."/>
            <person name="Kalinowski J."/>
            <person name="Ruckert C."/>
        </authorList>
    </citation>
    <scope>NUCLEOTIDE SEQUENCE</scope>
    <source>
        <strain evidence="3">CGMCC 4.5737</strain>
    </source>
</reference>
<keyword evidence="4" id="KW-1185">Reference proteome</keyword>
<dbReference type="Proteomes" id="UP000637578">
    <property type="component" value="Unassembled WGS sequence"/>
</dbReference>
<dbReference type="GO" id="GO:0004222">
    <property type="term" value="F:metalloendopeptidase activity"/>
    <property type="evidence" value="ECO:0007669"/>
    <property type="project" value="TreeGrafter"/>
</dbReference>
<evidence type="ECO:0000313" key="4">
    <source>
        <dbReference type="Proteomes" id="UP000637578"/>
    </source>
</evidence>
<feature type="domain" description="M23ase beta-sheet core" evidence="2">
    <location>
        <begin position="193"/>
        <end position="288"/>
    </location>
</feature>
<dbReference type="CDD" id="cd12797">
    <property type="entry name" value="M23_peptidase"/>
    <property type="match status" value="1"/>
</dbReference>
<comment type="caution">
    <text evidence="3">The sequence shown here is derived from an EMBL/GenBank/DDBJ whole genome shotgun (WGS) entry which is preliminary data.</text>
</comment>
<feature type="region of interest" description="Disordered" evidence="1">
    <location>
        <begin position="1"/>
        <end position="74"/>
    </location>
</feature>
<proteinExistence type="predicted"/>
<dbReference type="InterPro" id="IPR050570">
    <property type="entry name" value="Cell_wall_metabolism_enzyme"/>
</dbReference>
<evidence type="ECO:0000313" key="3">
    <source>
        <dbReference type="EMBL" id="GGM58860.1"/>
    </source>
</evidence>
<dbReference type="Pfam" id="PF01551">
    <property type="entry name" value="Peptidase_M23"/>
    <property type="match status" value="1"/>
</dbReference>
<dbReference type="Gene3D" id="2.70.70.10">
    <property type="entry name" value="Glucose Permease (Domain IIA)"/>
    <property type="match status" value="1"/>
</dbReference>
<evidence type="ECO:0000256" key="1">
    <source>
        <dbReference type="SAM" id="MobiDB-lite"/>
    </source>
</evidence>
<gene>
    <name evidence="3" type="ORF">GCM10012275_32600</name>
</gene>
<dbReference type="InterPro" id="IPR016047">
    <property type="entry name" value="M23ase_b-sheet_dom"/>
</dbReference>
<dbReference type="InterPro" id="IPR011055">
    <property type="entry name" value="Dup_hybrid_motif"/>
</dbReference>
<dbReference type="PANTHER" id="PTHR21666">
    <property type="entry name" value="PEPTIDASE-RELATED"/>
    <property type="match status" value="1"/>
</dbReference>
<reference evidence="3" key="2">
    <citation type="submission" date="2020-09" db="EMBL/GenBank/DDBJ databases">
        <authorList>
            <person name="Sun Q."/>
            <person name="Zhou Y."/>
        </authorList>
    </citation>
    <scope>NUCLEOTIDE SEQUENCE</scope>
    <source>
        <strain evidence="3">CGMCC 4.5737</strain>
    </source>
</reference>
<dbReference type="SUPFAM" id="SSF51261">
    <property type="entry name" value="Duplicated hybrid motif"/>
    <property type="match status" value="1"/>
</dbReference>
<organism evidence="3 4">
    <name type="scientific">Longimycelium tulufanense</name>
    <dbReference type="NCBI Taxonomy" id="907463"/>
    <lineage>
        <taxon>Bacteria</taxon>
        <taxon>Bacillati</taxon>
        <taxon>Actinomycetota</taxon>
        <taxon>Actinomycetes</taxon>
        <taxon>Pseudonocardiales</taxon>
        <taxon>Pseudonocardiaceae</taxon>
        <taxon>Longimycelium</taxon>
    </lineage>
</organism>
<dbReference type="PANTHER" id="PTHR21666:SF270">
    <property type="entry name" value="MUREIN HYDROLASE ACTIVATOR ENVC"/>
    <property type="match status" value="1"/>
</dbReference>
<sequence length="299" mass="31120">MSRSGHNEDIESVTPIDSPGSPARRPTGLPEDGRAALARHRSPGGEGQTPVLDEALRKTPSRSRGAHRLPPPPHALRGRIMVAAVAAGALAAAGQTLDTTPSSGNGTTEGVTPLANGRDAAAAMGVGGAPPAPEVLPVAAPAGDPTVEVQKLAKTGRIQAERAAREAEARKPLFVRPAEGIFTSGYGGRWGTFHYGIDIANRIGTPIYSVAEGIVLDSGPASGFGLWVRVQHKDGTITVYGHVDRTLVRVGQKVAAGQQIATMGNRGFSTGPHLHFEVWNAGNKKINPVPWLAERGIQV</sequence>
<evidence type="ECO:0000259" key="2">
    <source>
        <dbReference type="Pfam" id="PF01551"/>
    </source>
</evidence>